<name>A0A0E9Y1Z6_ANGAN</name>
<reference evidence="1" key="2">
    <citation type="journal article" date="2015" name="Fish Shellfish Immunol.">
        <title>Early steps in the European eel (Anguilla anguilla)-Vibrio vulnificus interaction in the gills: Role of the RtxA13 toxin.</title>
        <authorList>
            <person name="Callol A."/>
            <person name="Pajuelo D."/>
            <person name="Ebbesson L."/>
            <person name="Teles M."/>
            <person name="MacKenzie S."/>
            <person name="Amaro C."/>
        </authorList>
    </citation>
    <scope>NUCLEOTIDE SEQUENCE</scope>
</reference>
<protein>
    <submittedName>
        <fullName evidence="1">Uncharacterized protein</fullName>
    </submittedName>
</protein>
<organism evidence="1">
    <name type="scientific">Anguilla anguilla</name>
    <name type="common">European freshwater eel</name>
    <name type="synonym">Muraena anguilla</name>
    <dbReference type="NCBI Taxonomy" id="7936"/>
    <lineage>
        <taxon>Eukaryota</taxon>
        <taxon>Metazoa</taxon>
        <taxon>Chordata</taxon>
        <taxon>Craniata</taxon>
        <taxon>Vertebrata</taxon>
        <taxon>Euteleostomi</taxon>
        <taxon>Actinopterygii</taxon>
        <taxon>Neopterygii</taxon>
        <taxon>Teleostei</taxon>
        <taxon>Anguilliformes</taxon>
        <taxon>Anguillidae</taxon>
        <taxon>Anguilla</taxon>
    </lineage>
</organism>
<sequence length="9" mass="1045">MNLNLNITL</sequence>
<reference evidence="1" key="1">
    <citation type="submission" date="2014-11" db="EMBL/GenBank/DDBJ databases">
        <authorList>
            <person name="Amaro Gonzalez C."/>
        </authorList>
    </citation>
    <scope>NUCLEOTIDE SEQUENCE</scope>
</reference>
<dbReference type="EMBL" id="GBXM01000554">
    <property type="protein sequence ID" value="JAI08024.1"/>
    <property type="molecule type" value="Transcribed_RNA"/>
</dbReference>
<proteinExistence type="predicted"/>
<accession>A0A0E9Y1Z6</accession>
<evidence type="ECO:0000313" key="1">
    <source>
        <dbReference type="EMBL" id="JAI08024.1"/>
    </source>
</evidence>